<feature type="binding site" evidence="18">
    <location>
        <position position="376"/>
    </location>
    <ligand>
        <name>UDP-N-acetyl-alpha-D-glucosamine</name>
        <dbReference type="ChEBI" id="CHEBI:57705"/>
    </ligand>
</feature>
<dbReference type="GO" id="GO:0003977">
    <property type="term" value="F:UDP-N-acetylglucosamine diphosphorylase activity"/>
    <property type="evidence" value="ECO:0007669"/>
    <property type="project" value="UniProtKB-EC"/>
</dbReference>
<comment type="cofactor">
    <cofactor evidence="18">
        <name>Mg(2+)</name>
        <dbReference type="ChEBI" id="CHEBI:18420"/>
    </cofactor>
    <text evidence="18">Binds 1 Mg(2+) ion per subunit.</text>
</comment>
<keyword evidence="7 18" id="KW-0479">Metal-binding</keyword>
<dbReference type="InterPro" id="IPR050065">
    <property type="entry name" value="GlmU-like"/>
</dbReference>
<comment type="similarity">
    <text evidence="2 18">In the C-terminal section; belongs to the transferase hexapeptide repeat family.</text>
</comment>
<dbReference type="RefSeq" id="WP_192392304.1">
    <property type="nucleotide sequence ID" value="NZ_CAJHIU010000001.1"/>
</dbReference>
<evidence type="ECO:0000256" key="17">
    <source>
        <dbReference type="ARBA" id="ARBA00049628"/>
    </source>
</evidence>
<name>A0ABR9D8J2_9GAMM</name>
<keyword evidence="12 18" id="KW-0511">Multifunctional enzyme</keyword>
<keyword evidence="4 18" id="KW-0963">Cytoplasm</keyword>
<organism evidence="21 22">
    <name type="scientific">Methylomonas fluvii</name>
    <dbReference type="NCBI Taxonomy" id="1854564"/>
    <lineage>
        <taxon>Bacteria</taxon>
        <taxon>Pseudomonadati</taxon>
        <taxon>Pseudomonadota</taxon>
        <taxon>Gammaproteobacteria</taxon>
        <taxon>Methylococcales</taxon>
        <taxon>Methylococcaceae</taxon>
        <taxon>Methylomonas</taxon>
    </lineage>
</organism>
<evidence type="ECO:0000256" key="8">
    <source>
        <dbReference type="ARBA" id="ARBA00022737"/>
    </source>
</evidence>
<dbReference type="SUPFAM" id="SSF53448">
    <property type="entry name" value="Nucleotide-diphospho-sugar transferases"/>
    <property type="match status" value="1"/>
</dbReference>
<feature type="binding site" evidence="18">
    <location>
        <begin position="8"/>
        <end position="11"/>
    </location>
    <ligand>
        <name>UDP-N-acetyl-alpha-D-glucosamine</name>
        <dbReference type="ChEBI" id="CHEBI:57705"/>
    </ligand>
</feature>
<dbReference type="SUPFAM" id="SSF51161">
    <property type="entry name" value="Trimeric LpxA-like enzymes"/>
    <property type="match status" value="1"/>
</dbReference>
<reference evidence="21 22" key="1">
    <citation type="submission" date="2020-09" db="EMBL/GenBank/DDBJ databases">
        <title>Methylomonas albis sp. nov. and Methylomonas fluvii sp. nov.: Two cold-adapted methanotrophs from the River Elbe and an amended description of Methylovulum psychrotolerans strain Eb1.</title>
        <authorList>
            <person name="Bussmann I.K."/>
            <person name="Klings K.-W."/>
            <person name="Warnstedt J."/>
            <person name="Hoppert M."/>
            <person name="Saborowski A."/>
            <person name="Horn F."/>
            <person name="Liebner S."/>
        </authorList>
    </citation>
    <scope>NUCLEOTIDE SEQUENCE [LARGE SCALE GENOMIC DNA]</scope>
    <source>
        <strain evidence="21 22">EbB</strain>
    </source>
</reference>
<dbReference type="Pfam" id="PF25087">
    <property type="entry name" value="GMPPB_C"/>
    <property type="match status" value="1"/>
</dbReference>
<comment type="catalytic activity">
    <reaction evidence="15 18">
        <text>alpha-D-glucosamine 1-phosphate + acetyl-CoA = N-acetyl-alpha-D-glucosamine 1-phosphate + CoA + H(+)</text>
        <dbReference type="Rhea" id="RHEA:13725"/>
        <dbReference type="ChEBI" id="CHEBI:15378"/>
        <dbReference type="ChEBI" id="CHEBI:57287"/>
        <dbReference type="ChEBI" id="CHEBI:57288"/>
        <dbReference type="ChEBI" id="CHEBI:57776"/>
        <dbReference type="ChEBI" id="CHEBI:58516"/>
        <dbReference type="EC" id="2.3.1.157"/>
    </reaction>
</comment>
<feature type="binding site" evidence="18">
    <location>
        <begin position="78"/>
        <end position="79"/>
    </location>
    <ligand>
        <name>UDP-N-acetyl-alpha-D-glucosamine</name>
        <dbReference type="ChEBI" id="CHEBI:57705"/>
    </ligand>
</feature>
<keyword evidence="9 18" id="KW-0460">Magnesium</keyword>
<protein>
    <recommendedName>
        <fullName evidence="18">Bifunctional protein GlmU</fullName>
    </recommendedName>
    <domain>
        <recommendedName>
            <fullName evidence="18">UDP-N-acetylglucosamine pyrophosphorylase</fullName>
            <ecNumber evidence="18">2.7.7.23</ecNumber>
        </recommendedName>
        <alternativeName>
            <fullName evidence="18">N-acetylglucosamine-1-phosphate uridyltransferase</fullName>
        </alternativeName>
    </domain>
    <domain>
        <recommendedName>
            <fullName evidence="18">Glucosamine-1-phosphate N-acetyltransferase</fullName>
            <ecNumber evidence="18">2.3.1.157</ecNumber>
        </recommendedName>
    </domain>
</protein>
<feature type="binding site" evidence="18">
    <location>
        <position position="22"/>
    </location>
    <ligand>
        <name>UDP-N-acetyl-alpha-D-glucosamine</name>
        <dbReference type="ChEBI" id="CHEBI:57705"/>
    </ligand>
</feature>
<feature type="binding site" evidence="18">
    <location>
        <position position="225"/>
    </location>
    <ligand>
        <name>UDP-N-acetyl-alpha-D-glucosamine</name>
        <dbReference type="ChEBI" id="CHEBI:57705"/>
    </ligand>
</feature>
<dbReference type="InterPro" id="IPR029044">
    <property type="entry name" value="Nucleotide-diphossugar_trans"/>
</dbReference>
<evidence type="ECO:0000256" key="4">
    <source>
        <dbReference type="ARBA" id="ARBA00022490"/>
    </source>
</evidence>
<evidence type="ECO:0000256" key="2">
    <source>
        <dbReference type="ARBA" id="ARBA00007707"/>
    </source>
</evidence>
<feature type="binding site" evidence="18">
    <location>
        <position position="365"/>
    </location>
    <ligand>
        <name>UDP-N-acetyl-alpha-D-glucosamine</name>
        <dbReference type="ChEBI" id="CHEBI:57705"/>
    </ligand>
</feature>
<comment type="catalytic activity">
    <reaction evidence="16 18">
        <text>N-acetyl-alpha-D-glucosamine 1-phosphate + UTP + H(+) = UDP-N-acetyl-alpha-D-glucosamine + diphosphate</text>
        <dbReference type="Rhea" id="RHEA:13509"/>
        <dbReference type="ChEBI" id="CHEBI:15378"/>
        <dbReference type="ChEBI" id="CHEBI:33019"/>
        <dbReference type="ChEBI" id="CHEBI:46398"/>
        <dbReference type="ChEBI" id="CHEBI:57705"/>
        <dbReference type="ChEBI" id="CHEBI:57776"/>
        <dbReference type="EC" id="2.7.7.23"/>
    </reaction>
</comment>
<dbReference type="CDD" id="cd02540">
    <property type="entry name" value="GT2_GlmU_N_bac"/>
    <property type="match status" value="1"/>
</dbReference>
<keyword evidence="8 18" id="KW-0677">Repeat</keyword>
<dbReference type="EMBL" id="JACXST010000001">
    <property type="protein sequence ID" value="MBD9359415.1"/>
    <property type="molecule type" value="Genomic_DNA"/>
</dbReference>
<evidence type="ECO:0000259" key="20">
    <source>
        <dbReference type="Pfam" id="PF25087"/>
    </source>
</evidence>
<evidence type="ECO:0000256" key="15">
    <source>
        <dbReference type="ARBA" id="ARBA00048247"/>
    </source>
</evidence>
<feature type="binding site" evidence="18">
    <location>
        <position position="379"/>
    </location>
    <ligand>
        <name>acetyl-CoA</name>
        <dbReference type="ChEBI" id="CHEBI:57288"/>
    </ligand>
</feature>
<dbReference type="HAMAP" id="MF_01631">
    <property type="entry name" value="GlmU"/>
    <property type="match status" value="1"/>
</dbReference>
<feature type="binding site" evidence="18">
    <location>
        <position position="404"/>
    </location>
    <ligand>
        <name>acetyl-CoA</name>
        <dbReference type="ChEBI" id="CHEBI:57288"/>
    </ligand>
</feature>
<comment type="pathway">
    <text evidence="18">Nucleotide-sugar biosynthesis; UDP-N-acetyl-alpha-D-glucosamine biosynthesis; UDP-N-acetyl-alpha-D-glucosamine from N-acetyl-alpha-D-glucosamine 1-phosphate: step 1/1.</text>
</comment>
<keyword evidence="5 18" id="KW-0808">Transferase</keyword>
<feature type="binding site" evidence="18">
    <location>
        <position position="422"/>
    </location>
    <ligand>
        <name>acetyl-CoA</name>
        <dbReference type="ChEBI" id="CHEBI:57288"/>
    </ligand>
</feature>
<feature type="binding site" evidence="18">
    <location>
        <position position="73"/>
    </location>
    <ligand>
        <name>UDP-N-acetyl-alpha-D-glucosamine</name>
        <dbReference type="ChEBI" id="CHEBI:57705"/>
    </ligand>
</feature>
<comment type="subunit">
    <text evidence="18">Homotrimer.</text>
</comment>
<evidence type="ECO:0000256" key="18">
    <source>
        <dbReference type="HAMAP-Rule" id="MF_01631"/>
    </source>
</evidence>
<dbReference type="PANTHER" id="PTHR43584">
    <property type="entry name" value="NUCLEOTIDYL TRANSFERASE"/>
    <property type="match status" value="1"/>
</dbReference>
<dbReference type="Pfam" id="PF00132">
    <property type="entry name" value="Hexapep"/>
    <property type="match status" value="1"/>
</dbReference>
<evidence type="ECO:0000256" key="10">
    <source>
        <dbReference type="ARBA" id="ARBA00022960"/>
    </source>
</evidence>
<comment type="function">
    <text evidence="17 18">Catalyzes the last two sequential reactions in the de novo biosynthetic pathway for UDP-N-acetylglucosamine (UDP-GlcNAc). The C-terminal domain catalyzes the transfer of acetyl group from acetyl coenzyme A to glucosamine-1-phosphate (GlcN-1-P) to produce N-acetylglucosamine-1-phosphate (GlcNAc-1-P), which is converted into UDP-GlcNAc by the transfer of uridine 5-monophosphate (from uridine 5-triphosphate), a reaction catalyzed by the N-terminal domain.</text>
</comment>
<feature type="binding site" evidence="18">
    <location>
        <begin position="385"/>
        <end position="386"/>
    </location>
    <ligand>
        <name>acetyl-CoA</name>
        <dbReference type="ChEBI" id="CHEBI:57288"/>
    </ligand>
</feature>
<dbReference type="Pfam" id="PF12804">
    <property type="entry name" value="NTP_transf_3"/>
    <property type="match status" value="1"/>
</dbReference>
<feature type="region of interest" description="Linker" evidence="18">
    <location>
        <begin position="228"/>
        <end position="248"/>
    </location>
</feature>
<dbReference type="Gene3D" id="3.90.550.10">
    <property type="entry name" value="Spore Coat Polysaccharide Biosynthesis Protein SpsA, Chain A"/>
    <property type="match status" value="1"/>
</dbReference>
<gene>
    <name evidence="18 21" type="primary">glmU</name>
    <name evidence="21" type="ORF">EBB_02400</name>
</gene>
<evidence type="ECO:0000256" key="14">
    <source>
        <dbReference type="ARBA" id="ARBA00023316"/>
    </source>
</evidence>
<dbReference type="CDD" id="cd03353">
    <property type="entry name" value="LbH_GlmU_C"/>
    <property type="match status" value="1"/>
</dbReference>
<feature type="binding site" evidence="18">
    <location>
        <begin position="100"/>
        <end position="102"/>
    </location>
    <ligand>
        <name>UDP-N-acetyl-alpha-D-glucosamine</name>
        <dbReference type="ChEBI" id="CHEBI:57705"/>
    </ligand>
</feature>
<evidence type="ECO:0000313" key="21">
    <source>
        <dbReference type="EMBL" id="MBD9359415.1"/>
    </source>
</evidence>
<comment type="subcellular location">
    <subcellularLocation>
        <location evidence="1 18">Cytoplasm</location>
    </subcellularLocation>
</comment>
<feature type="active site" description="Proton acceptor" evidence="18">
    <location>
        <position position="362"/>
    </location>
</feature>
<keyword evidence="22" id="KW-1185">Reference proteome</keyword>
<dbReference type="GO" id="GO:0019134">
    <property type="term" value="F:glucosamine-1-phosphate N-acetyltransferase activity"/>
    <property type="evidence" value="ECO:0007669"/>
    <property type="project" value="UniProtKB-EC"/>
</dbReference>
<evidence type="ECO:0000256" key="6">
    <source>
        <dbReference type="ARBA" id="ARBA00022695"/>
    </source>
</evidence>
<dbReference type="InterPro" id="IPR056729">
    <property type="entry name" value="GMPPB_C"/>
</dbReference>
<dbReference type="Proteomes" id="UP000641152">
    <property type="component" value="Unassembled WGS sequence"/>
</dbReference>
<dbReference type="InterPro" id="IPR001451">
    <property type="entry name" value="Hexapep"/>
</dbReference>
<proteinExistence type="inferred from homology"/>
<dbReference type="NCBIfam" id="TIGR01173">
    <property type="entry name" value="glmU"/>
    <property type="match status" value="1"/>
</dbReference>
<evidence type="ECO:0000256" key="16">
    <source>
        <dbReference type="ARBA" id="ARBA00048493"/>
    </source>
</evidence>
<feature type="domain" description="MobA-like NTP transferase" evidence="19">
    <location>
        <begin position="6"/>
        <end position="119"/>
    </location>
</feature>
<comment type="pathway">
    <text evidence="18">Bacterial outer membrane biogenesis; LPS lipid A biosynthesis.</text>
</comment>
<evidence type="ECO:0000313" key="22">
    <source>
        <dbReference type="Proteomes" id="UP000641152"/>
    </source>
</evidence>
<dbReference type="Gene3D" id="2.160.10.10">
    <property type="entry name" value="Hexapeptide repeat proteins"/>
    <property type="match status" value="1"/>
</dbReference>
<feature type="binding site" evidence="18">
    <location>
        <position position="102"/>
    </location>
    <ligand>
        <name>Mg(2+)</name>
        <dbReference type="ChEBI" id="CHEBI:18420"/>
    </ligand>
</feature>
<dbReference type="InterPro" id="IPR025877">
    <property type="entry name" value="MobA-like_NTP_Trfase"/>
</dbReference>
<feature type="domain" description="Mannose-1-phosphate guanyltransferase C-terminal" evidence="20">
    <location>
        <begin position="284"/>
        <end position="343"/>
    </location>
</feature>
<feature type="binding site" evidence="18">
    <location>
        <position position="167"/>
    </location>
    <ligand>
        <name>UDP-N-acetyl-alpha-D-glucosamine</name>
        <dbReference type="ChEBI" id="CHEBI:57705"/>
    </ligand>
</feature>
<evidence type="ECO:0000256" key="13">
    <source>
        <dbReference type="ARBA" id="ARBA00023315"/>
    </source>
</evidence>
<evidence type="ECO:0000256" key="12">
    <source>
        <dbReference type="ARBA" id="ARBA00023268"/>
    </source>
</evidence>
<sequence>MSIKTIILAAGQGTRMRSSRPKVLHEIANKALLQHVYETSLSLENNQIFIIYGHGGETVKQTLSSLDATWIEQKQQLGTGHAVQQAIHHVDDPDTVLILYGDVPLLKAKTIQTLLHKVSLTSLALLTVNLDDPTGYGRIVRDKDHAVVKIVEQKDANEVELQISEGNTGILACKGSQLKQWLSRLSNSNAQNEYYLTDIIEMAVEDGLSVETTQAGSQDEVLGVNNRSQLAHLERVYQSEQAQALMEKGVTLRDPARVDVRGSFAELGQDIDVDINVIFEGINRIGSNVKIGPNCLIKNASIANDVEIFANSVIEDAAVGVGSRIGPFARLRPQTELADHVHIGNFVEIKKSTVATGSKINHLSYIGDSEVGSKVNIGAGTITCNYDGVNKFKTIIGDGAFIGSDTQLVAPVTVGKNATIGAGSTITRDTPENQLTLSRTKQLSVPTWQRPVKLAEIVSDNSPHSLPPCQSEK</sequence>
<evidence type="ECO:0000256" key="9">
    <source>
        <dbReference type="ARBA" id="ARBA00022842"/>
    </source>
</evidence>
<comment type="caution">
    <text evidence="21">The sequence shown here is derived from an EMBL/GenBank/DDBJ whole genome shotgun (WGS) entry which is preliminary data.</text>
</comment>
<keyword evidence="14 18" id="KW-0961">Cell wall biogenesis/degradation</keyword>
<evidence type="ECO:0000256" key="11">
    <source>
        <dbReference type="ARBA" id="ARBA00022984"/>
    </source>
</evidence>
<evidence type="ECO:0000256" key="1">
    <source>
        <dbReference type="ARBA" id="ARBA00004496"/>
    </source>
</evidence>
<feature type="binding site" evidence="18">
    <location>
        <position position="225"/>
    </location>
    <ligand>
        <name>Mg(2+)</name>
        <dbReference type="ChEBI" id="CHEBI:18420"/>
    </ligand>
</feature>
<dbReference type="InterPro" id="IPR038009">
    <property type="entry name" value="GlmU_C_LbH"/>
</dbReference>
<evidence type="ECO:0000256" key="3">
    <source>
        <dbReference type="ARBA" id="ARBA00007947"/>
    </source>
</evidence>
<feature type="binding site" evidence="18">
    <location>
        <position position="350"/>
    </location>
    <ligand>
        <name>UDP-N-acetyl-alpha-D-glucosamine</name>
        <dbReference type="ChEBI" id="CHEBI:57705"/>
    </ligand>
</feature>
<keyword evidence="10 18" id="KW-0133">Cell shape</keyword>
<accession>A0ABR9D8J2</accession>
<evidence type="ECO:0000256" key="7">
    <source>
        <dbReference type="ARBA" id="ARBA00022723"/>
    </source>
</evidence>
<evidence type="ECO:0000259" key="19">
    <source>
        <dbReference type="Pfam" id="PF12804"/>
    </source>
</evidence>
<dbReference type="InterPro" id="IPR011004">
    <property type="entry name" value="Trimer_LpxA-like_sf"/>
</dbReference>
<comment type="similarity">
    <text evidence="3 18">In the N-terminal section; belongs to the N-acetylglucosamine-1-phosphate uridyltransferase family.</text>
</comment>
<feature type="region of interest" description="Pyrophosphorylase" evidence="18">
    <location>
        <begin position="1"/>
        <end position="227"/>
    </location>
</feature>
<comment type="pathway">
    <text evidence="18">Nucleotide-sugar biosynthesis; UDP-N-acetyl-alpha-D-glucosamine biosynthesis; N-acetyl-alpha-D-glucosamine 1-phosphate from alpha-D-glucosamine 6-phosphate (route II): step 2/2.</text>
</comment>
<keyword evidence="13 18" id="KW-0012">Acyltransferase</keyword>
<evidence type="ECO:0000256" key="5">
    <source>
        <dbReference type="ARBA" id="ARBA00022679"/>
    </source>
</evidence>
<dbReference type="EC" id="2.7.7.23" evidence="18"/>
<keyword evidence="6 18" id="KW-0548">Nucleotidyltransferase</keyword>
<keyword evidence="11 18" id="KW-0573">Peptidoglycan synthesis</keyword>
<feature type="region of interest" description="N-acetyltransferase" evidence="18">
    <location>
        <begin position="249"/>
        <end position="473"/>
    </location>
</feature>
<feature type="binding site" evidence="18">
    <location>
        <position position="332"/>
    </location>
    <ligand>
        <name>UDP-N-acetyl-alpha-D-glucosamine</name>
        <dbReference type="ChEBI" id="CHEBI:57705"/>
    </ligand>
</feature>
<dbReference type="InterPro" id="IPR005882">
    <property type="entry name" value="Bifunctional_GlmU"/>
</dbReference>
<feature type="binding site" evidence="18">
    <location>
        <position position="439"/>
    </location>
    <ligand>
        <name>acetyl-CoA</name>
        <dbReference type="ChEBI" id="CHEBI:57288"/>
    </ligand>
</feature>
<feature type="binding site" evidence="18">
    <location>
        <position position="137"/>
    </location>
    <ligand>
        <name>UDP-N-acetyl-alpha-D-glucosamine</name>
        <dbReference type="ChEBI" id="CHEBI:57705"/>
    </ligand>
</feature>
<dbReference type="EC" id="2.3.1.157" evidence="18"/>
<feature type="binding site" evidence="18">
    <location>
        <position position="152"/>
    </location>
    <ligand>
        <name>UDP-N-acetyl-alpha-D-glucosamine</name>
        <dbReference type="ChEBI" id="CHEBI:57705"/>
    </ligand>
</feature>
<dbReference type="PANTHER" id="PTHR43584:SF3">
    <property type="entry name" value="BIFUNCTIONAL PROTEIN GLMU"/>
    <property type="match status" value="1"/>
</dbReference>